<protein>
    <submittedName>
        <fullName evidence="4">Putative peptidoglycan binding protein</fullName>
    </submittedName>
</protein>
<gene>
    <name evidence="4" type="ORF">C8J28_109102</name>
</gene>
<proteinExistence type="predicted"/>
<dbReference type="AlphaFoldDB" id="A0A2T5K6U7"/>
<dbReference type="InterPro" id="IPR043504">
    <property type="entry name" value="Peptidase_S1_PA_chymotrypsin"/>
</dbReference>
<dbReference type="PANTHER" id="PTHR43019">
    <property type="entry name" value="SERINE ENDOPROTEASE DEGS"/>
    <property type="match status" value="1"/>
</dbReference>
<dbReference type="Pfam" id="PF13365">
    <property type="entry name" value="Trypsin_2"/>
    <property type="match status" value="1"/>
</dbReference>
<dbReference type="InterPro" id="IPR002477">
    <property type="entry name" value="Peptidoglycan-bd-like"/>
</dbReference>
<evidence type="ECO:0000256" key="2">
    <source>
        <dbReference type="SAM" id="SignalP"/>
    </source>
</evidence>
<feature type="domain" description="Peptidoglycan binding-like" evidence="3">
    <location>
        <begin position="165"/>
        <end position="219"/>
    </location>
</feature>
<dbReference type="InterPro" id="IPR036366">
    <property type="entry name" value="PGBDSf"/>
</dbReference>
<feature type="chain" id="PRO_5015512051" evidence="2">
    <location>
        <begin position="23"/>
        <end position="589"/>
    </location>
</feature>
<feature type="signal peptide" evidence="2">
    <location>
        <begin position="1"/>
        <end position="22"/>
    </location>
</feature>
<feature type="compositionally biased region" description="Pro residues" evidence="1">
    <location>
        <begin position="138"/>
        <end position="149"/>
    </location>
</feature>
<dbReference type="Gene3D" id="2.40.10.10">
    <property type="entry name" value="Trypsin-like serine proteases"/>
    <property type="match status" value="2"/>
</dbReference>
<evidence type="ECO:0000313" key="4">
    <source>
        <dbReference type="EMBL" id="PTR18145.1"/>
    </source>
</evidence>
<dbReference type="EMBL" id="QAOT01000009">
    <property type="protein sequence ID" value="PTR18145.1"/>
    <property type="molecule type" value="Genomic_DNA"/>
</dbReference>
<dbReference type="SUPFAM" id="SSF50494">
    <property type="entry name" value="Trypsin-like serine proteases"/>
    <property type="match status" value="1"/>
</dbReference>
<dbReference type="InterPro" id="IPR009003">
    <property type="entry name" value="Peptidase_S1_PA"/>
</dbReference>
<dbReference type="Proteomes" id="UP000244060">
    <property type="component" value="Unassembled WGS sequence"/>
</dbReference>
<dbReference type="RefSeq" id="WP_108221069.1">
    <property type="nucleotide sequence ID" value="NZ_CP090021.1"/>
</dbReference>
<accession>A0A2T5K6U7</accession>
<dbReference type="Gene3D" id="1.10.101.10">
    <property type="entry name" value="PGBD-like superfamily/PGBD"/>
    <property type="match status" value="1"/>
</dbReference>
<dbReference type="SUPFAM" id="SSF47090">
    <property type="entry name" value="PGBD-like"/>
    <property type="match status" value="1"/>
</dbReference>
<keyword evidence="5" id="KW-1185">Reference proteome</keyword>
<name>A0A2T5K6U7_9RHOB</name>
<dbReference type="Pfam" id="PF01471">
    <property type="entry name" value="PG_binding_1"/>
    <property type="match status" value="1"/>
</dbReference>
<organism evidence="4 5">
    <name type="scientific">Cereibacter azotoformans</name>
    <dbReference type="NCBI Taxonomy" id="43057"/>
    <lineage>
        <taxon>Bacteria</taxon>
        <taxon>Pseudomonadati</taxon>
        <taxon>Pseudomonadota</taxon>
        <taxon>Alphaproteobacteria</taxon>
        <taxon>Rhodobacterales</taxon>
        <taxon>Paracoccaceae</taxon>
        <taxon>Cereibacter</taxon>
    </lineage>
</organism>
<comment type="caution">
    <text evidence="4">The sequence shown here is derived from an EMBL/GenBank/DDBJ whole genome shotgun (WGS) entry which is preliminary data.</text>
</comment>
<evidence type="ECO:0000256" key="1">
    <source>
        <dbReference type="SAM" id="MobiDB-lite"/>
    </source>
</evidence>
<evidence type="ECO:0000259" key="3">
    <source>
        <dbReference type="Pfam" id="PF01471"/>
    </source>
</evidence>
<dbReference type="PANTHER" id="PTHR43019:SF23">
    <property type="entry name" value="PROTEASE DO-LIKE 5, CHLOROPLASTIC"/>
    <property type="match status" value="1"/>
</dbReference>
<feature type="region of interest" description="Disordered" evidence="1">
    <location>
        <begin position="137"/>
        <end position="159"/>
    </location>
</feature>
<dbReference type="OrthoDB" id="6810892at2"/>
<evidence type="ECO:0000313" key="5">
    <source>
        <dbReference type="Proteomes" id="UP000244060"/>
    </source>
</evidence>
<dbReference type="InterPro" id="IPR036365">
    <property type="entry name" value="PGBD-like_sf"/>
</dbReference>
<keyword evidence="2" id="KW-0732">Signal</keyword>
<sequence>MMRQAIFLLWLAVFPAAAPLAAQEQAQVWVQIEARPTEAEADARARAYAELFPDVSGYRLASGWYGIVLGPYGPDVARLRLQDLRDAGMIPPDSFIADGRNFREAFAAPGQVRPEIEALAVPGPEPIPDEDAAVATPVAPPEAAPPLPDETPAEAQQSEARLSLAERQELQAALQWFGFYTAAIDGAFGSGTRASMAAWQGAQGLEATGVLTARQRAALLDSYDRAQAELGLETVTEEEAGIRIILPTSLVRFDRYDPPFVHYAPLDDTGVQVMLISEPGDQGTLYGLYDILQTLEVVPPEGNRERSASSFTIEGRSDTLASYTHAELRGGLIKGFMLVWRPDEDERMARVLTAMRSSFRPFGDRALDPGMVELSEEQRRGMLAGLEVRKPRQSRSGIFVDAKGTVLTSAEAVAGCGRVTIDRDHDARVALADPALGIAVLKPERAMAPRVTASFRSGAARLGSPVAVAGYPYEDVLPAPTLTFGTLDGLTGLEGEPNLRRLSLVARPGDAGGPVLDGSGAVLGMLVAPPQGARQLPAEVSFALAPEALTARLAEAGVLPRMSEGGGALAPEDLARLGDGMTALVSCWD</sequence>
<reference evidence="4 5" key="1">
    <citation type="submission" date="2018-04" db="EMBL/GenBank/DDBJ databases">
        <title>Genomic Encyclopedia of Type Strains, Phase III (KMG-III): the genomes of soil and plant-associated and newly described type strains.</title>
        <authorList>
            <person name="Whitman W."/>
        </authorList>
    </citation>
    <scope>NUCLEOTIDE SEQUENCE [LARGE SCALE GENOMIC DNA]</scope>
    <source>
        <strain evidence="4 5">KA25</strain>
    </source>
</reference>